<dbReference type="EMBL" id="JARLKZ010000021">
    <property type="protein sequence ID" value="MEC0243154.1"/>
    <property type="molecule type" value="Genomic_DNA"/>
</dbReference>
<name>A0ABU6GTT5_9BACL</name>
<dbReference type="RefSeq" id="WP_168928783.1">
    <property type="nucleotide sequence ID" value="NZ_JARLKZ010000021.1"/>
</dbReference>
<protein>
    <submittedName>
        <fullName evidence="1">Uncharacterized protein</fullName>
    </submittedName>
</protein>
<reference evidence="1 2" key="1">
    <citation type="submission" date="2023-03" db="EMBL/GenBank/DDBJ databases">
        <title>Bacillus Genome Sequencing.</title>
        <authorList>
            <person name="Dunlap C."/>
        </authorList>
    </citation>
    <scope>NUCLEOTIDE SEQUENCE [LARGE SCALE GENOMIC DNA]</scope>
    <source>
        <strain evidence="1 2">BD-525</strain>
    </source>
</reference>
<proteinExistence type="predicted"/>
<evidence type="ECO:0000313" key="2">
    <source>
        <dbReference type="Proteomes" id="UP001344632"/>
    </source>
</evidence>
<comment type="caution">
    <text evidence="1">The sequence shown here is derived from an EMBL/GenBank/DDBJ whole genome shotgun (WGS) entry which is preliminary data.</text>
</comment>
<sequence length="49" mass="5638">MAQHFSNNRIDQLPMTLSGIFYRAALNGIRLSNFKYPVVLKKCEMPLLP</sequence>
<evidence type="ECO:0000313" key="1">
    <source>
        <dbReference type="EMBL" id="MEC0243154.1"/>
    </source>
</evidence>
<organism evidence="1 2">
    <name type="scientific">Paenibacillus dokdonensis</name>
    <dbReference type="NCBI Taxonomy" id="2567944"/>
    <lineage>
        <taxon>Bacteria</taxon>
        <taxon>Bacillati</taxon>
        <taxon>Bacillota</taxon>
        <taxon>Bacilli</taxon>
        <taxon>Bacillales</taxon>
        <taxon>Paenibacillaceae</taxon>
        <taxon>Paenibacillus</taxon>
    </lineage>
</organism>
<accession>A0ABU6GTT5</accession>
<keyword evidence="2" id="KW-1185">Reference proteome</keyword>
<gene>
    <name evidence="1" type="ORF">P4H66_25405</name>
</gene>
<dbReference type="Proteomes" id="UP001344632">
    <property type="component" value="Unassembled WGS sequence"/>
</dbReference>